<accession>A0A402C3V3</accession>
<dbReference type="PANTHER" id="PTHR30055:SF234">
    <property type="entry name" value="HTH-TYPE TRANSCRIPTIONAL REGULATOR BETI"/>
    <property type="match status" value="1"/>
</dbReference>
<dbReference type="GO" id="GO:0003700">
    <property type="term" value="F:DNA-binding transcription factor activity"/>
    <property type="evidence" value="ECO:0007669"/>
    <property type="project" value="TreeGrafter"/>
</dbReference>
<evidence type="ECO:0000256" key="3">
    <source>
        <dbReference type="ARBA" id="ARBA00023163"/>
    </source>
</evidence>
<dbReference type="GO" id="GO:0000976">
    <property type="term" value="F:transcription cis-regulatory region binding"/>
    <property type="evidence" value="ECO:0007669"/>
    <property type="project" value="TreeGrafter"/>
</dbReference>
<dbReference type="PANTHER" id="PTHR30055">
    <property type="entry name" value="HTH-TYPE TRANSCRIPTIONAL REGULATOR RUTR"/>
    <property type="match status" value="1"/>
</dbReference>
<evidence type="ECO:0000256" key="2">
    <source>
        <dbReference type="ARBA" id="ARBA00023125"/>
    </source>
</evidence>
<protein>
    <submittedName>
        <fullName evidence="6">Transcriptional regulator, TetR family</fullName>
    </submittedName>
</protein>
<feature type="DNA-binding region" description="H-T-H motif" evidence="4">
    <location>
        <begin position="32"/>
        <end position="51"/>
    </location>
</feature>
<name>A0A402C3V3_RHOWR</name>
<dbReference type="InterPro" id="IPR036271">
    <property type="entry name" value="Tet_transcr_reg_TetR-rel_C_sf"/>
</dbReference>
<comment type="caution">
    <text evidence="6">The sequence shown here is derived from an EMBL/GenBank/DDBJ whole genome shotgun (WGS) entry which is preliminary data.</text>
</comment>
<dbReference type="InterPro" id="IPR001647">
    <property type="entry name" value="HTH_TetR"/>
</dbReference>
<dbReference type="EMBL" id="BHYM01000018">
    <property type="protein sequence ID" value="GCE38271.1"/>
    <property type="molecule type" value="Genomic_DNA"/>
</dbReference>
<organism evidence="6 7">
    <name type="scientific">Rhodococcus wratislaviensis</name>
    <name type="common">Tsukamurella wratislaviensis</name>
    <dbReference type="NCBI Taxonomy" id="44752"/>
    <lineage>
        <taxon>Bacteria</taxon>
        <taxon>Bacillati</taxon>
        <taxon>Actinomycetota</taxon>
        <taxon>Actinomycetes</taxon>
        <taxon>Mycobacteriales</taxon>
        <taxon>Nocardiaceae</taxon>
        <taxon>Rhodococcus</taxon>
    </lineage>
</organism>
<proteinExistence type="predicted"/>
<feature type="domain" description="HTH tetR-type" evidence="5">
    <location>
        <begin position="9"/>
        <end position="69"/>
    </location>
</feature>
<keyword evidence="7" id="KW-1185">Reference proteome</keyword>
<dbReference type="Pfam" id="PF00440">
    <property type="entry name" value="TetR_N"/>
    <property type="match status" value="1"/>
</dbReference>
<dbReference type="SUPFAM" id="SSF46689">
    <property type="entry name" value="Homeodomain-like"/>
    <property type="match status" value="1"/>
</dbReference>
<keyword evidence="1" id="KW-0805">Transcription regulation</keyword>
<dbReference type="InterPro" id="IPR050109">
    <property type="entry name" value="HTH-type_TetR-like_transc_reg"/>
</dbReference>
<evidence type="ECO:0000259" key="5">
    <source>
        <dbReference type="PROSITE" id="PS50977"/>
    </source>
</evidence>
<gene>
    <name evidence="6" type="ORF">Rhow_001319</name>
</gene>
<dbReference type="PRINTS" id="PR00455">
    <property type="entry name" value="HTHTETR"/>
</dbReference>
<evidence type="ECO:0000313" key="6">
    <source>
        <dbReference type="EMBL" id="GCE38271.1"/>
    </source>
</evidence>
<dbReference type="AlphaFoldDB" id="A0A402C3V3"/>
<evidence type="ECO:0000313" key="7">
    <source>
        <dbReference type="Proteomes" id="UP000287519"/>
    </source>
</evidence>
<evidence type="ECO:0000256" key="1">
    <source>
        <dbReference type="ARBA" id="ARBA00023015"/>
    </source>
</evidence>
<dbReference type="PROSITE" id="PS50977">
    <property type="entry name" value="HTH_TETR_2"/>
    <property type="match status" value="1"/>
</dbReference>
<evidence type="ECO:0000256" key="4">
    <source>
        <dbReference type="PROSITE-ProRule" id="PRU00335"/>
    </source>
</evidence>
<dbReference type="Proteomes" id="UP000287519">
    <property type="component" value="Unassembled WGS sequence"/>
</dbReference>
<dbReference type="Gene3D" id="1.10.357.10">
    <property type="entry name" value="Tetracycline Repressor, domain 2"/>
    <property type="match status" value="1"/>
</dbReference>
<reference evidence="6 7" key="1">
    <citation type="submission" date="2018-11" db="EMBL/GenBank/DDBJ databases">
        <title>Microbial catabolism of amino acid.</title>
        <authorList>
            <person name="Hibi M."/>
            <person name="Ogawa J."/>
        </authorList>
    </citation>
    <scope>NUCLEOTIDE SEQUENCE [LARGE SCALE GENOMIC DNA]</scope>
    <source>
        <strain evidence="6 7">C31-06</strain>
    </source>
</reference>
<sequence>MSLRERQRAATRMALLDAALQVFSEVGFGLAAVEDIAAAAGASKGTLYTYFPDGKNGLFRELYSDLGRRTIERAEELRAKEKDPRERIMAVARALLEVCTDPVVGRFYMIDGPALGQVVKPVLGTTSGRFQELIAADLREARRGRRPPRPGDVDVLAALLVGAMRPAGQKMAEDPGALDSLLDGIGLLVDGVVK</sequence>
<keyword evidence="3" id="KW-0804">Transcription</keyword>
<dbReference type="SUPFAM" id="SSF48498">
    <property type="entry name" value="Tetracyclin repressor-like, C-terminal domain"/>
    <property type="match status" value="1"/>
</dbReference>
<dbReference type="InterPro" id="IPR009057">
    <property type="entry name" value="Homeodomain-like_sf"/>
</dbReference>
<keyword evidence="2 4" id="KW-0238">DNA-binding</keyword>